<dbReference type="EMBL" id="JAVAMP010000002">
    <property type="protein sequence ID" value="MDP5273738.1"/>
    <property type="molecule type" value="Genomic_DNA"/>
</dbReference>
<feature type="transmembrane region" description="Helical" evidence="1">
    <location>
        <begin position="77"/>
        <end position="104"/>
    </location>
</feature>
<dbReference type="RefSeq" id="WP_305991041.1">
    <property type="nucleotide sequence ID" value="NZ_JAVAMP010000002.1"/>
</dbReference>
<comment type="caution">
    <text evidence="2">The sequence shown here is derived from an EMBL/GenBank/DDBJ whole genome shotgun (WGS) entry which is preliminary data.</text>
</comment>
<keyword evidence="1" id="KW-0472">Membrane</keyword>
<feature type="transmembrane region" description="Helical" evidence="1">
    <location>
        <begin position="12"/>
        <end position="35"/>
    </location>
</feature>
<reference evidence="2 3" key="1">
    <citation type="submission" date="2023-08" db="EMBL/GenBank/DDBJ databases">
        <authorList>
            <person name="Park J.-S."/>
        </authorList>
    </citation>
    <scope>NUCLEOTIDE SEQUENCE [LARGE SCALE GENOMIC DNA]</scope>
    <source>
        <strain evidence="2 3">2205SS18-9</strain>
    </source>
</reference>
<feature type="transmembrane region" description="Helical" evidence="1">
    <location>
        <begin position="47"/>
        <end position="65"/>
    </location>
</feature>
<protein>
    <submittedName>
        <fullName evidence="2">Stage V sporulation protein AB</fullName>
    </submittedName>
</protein>
<accession>A0ABT9IWM7</accession>
<proteinExistence type="predicted"/>
<keyword evidence="3" id="KW-1185">Reference proteome</keyword>
<dbReference type="Pfam" id="PF13782">
    <property type="entry name" value="SpoVAB"/>
    <property type="match status" value="1"/>
</dbReference>
<sequence length="142" mass="15911">MMELFRDGLVVFIGVSGGLAVGSGLVAFLTVLDVVPRLTQLTRSNKFLYLYESAVVIGAVFWTFTDFYKWNFHLFSLSTVIFGLFAGIFIGMIAAGLTEVLNVLPILAQRMNMSRYIIILLMAMVIGKIIGSLFQWIIYRNL</sequence>
<name>A0ABT9IWM7_9BACL</name>
<keyword evidence="1" id="KW-0812">Transmembrane</keyword>
<dbReference type="InterPro" id="IPR020144">
    <property type="entry name" value="SpoVAB"/>
</dbReference>
<gene>
    <name evidence="2" type="ORF">Q5Y73_06460</name>
</gene>
<keyword evidence="1" id="KW-1133">Transmembrane helix</keyword>
<evidence type="ECO:0000256" key="1">
    <source>
        <dbReference type="SAM" id="Phobius"/>
    </source>
</evidence>
<dbReference type="Proteomes" id="UP001231941">
    <property type="component" value="Unassembled WGS sequence"/>
</dbReference>
<organism evidence="2 3">
    <name type="scientific">Chengkuizengella axinellae</name>
    <dbReference type="NCBI Taxonomy" id="3064388"/>
    <lineage>
        <taxon>Bacteria</taxon>
        <taxon>Bacillati</taxon>
        <taxon>Bacillota</taxon>
        <taxon>Bacilli</taxon>
        <taxon>Bacillales</taxon>
        <taxon>Paenibacillaceae</taxon>
        <taxon>Chengkuizengella</taxon>
    </lineage>
</organism>
<evidence type="ECO:0000313" key="2">
    <source>
        <dbReference type="EMBL" id="MDP5273738.1"/>
    </source>
</evidence>
<evidence type="ECO:0000313" key="3">
    <source>
        <dbReference type="Proteomes" id="UP001231941"/>
    </source>
</evidence>
<feature type="transmembrane region" description="Helical" evidence="1">
    <location>
        <begin position="116"/>
        <end position="139"/>
    </location>
</feature>